<dbReference type="AlphaFoldDB" id="A0A0F9SHQ0"/>
<protein>
    <recommendedName>
        <fullName evidence="2">Methyltransferase domain-containing protein</fullName>
    </recommendedName>
</protein>
<evidence type="ECO:0008006" key="2">
    <source>
        <dbReference type="Google" id="ProtNLM"/>
    </source>
</evidence>
<proteinExistence type="predicted"/>
<dbReference type="PANTHER" id="PTHR43861:SF6">
    <property type="entry name" value="METHYLTRANSFERASE TYPE 11"/>
    <property type="match status" value="1"/>
</dbReference>
<dbReference type="SUPFAM" id="SSF53335">
    <property type="entry name" value="S-adenosyl-L-methionine-dependent methyltransferases"/>
    <property type="match status" value="1"/>
</dbReference>
<dbReference type="Pfam" id="PF13489">
    <property type="entry name" value="Methyltransf_23"/>
    <property type="match status" value="1"/>
</dbReference>
<comment type="caution">
    <text evidence="1">The sequence shown here is derived from an EMBL/GenBank/DDBJ whole genome shotgun (WGS) entry which is preliminary data.</text>
</comment>
<dbReference type="Gene3D" id="3.40.50.150">
    <property type="entry name" value="Vaccinia Virus protein VP39"/>
    <property type="match status" value="1"/>
</dbReference>
<accession>A0A0F9SHQ0</accession>
<sequence>MEKNYFIKKGYIPNKIIEKVNIQEWEGSNFSKITYYYQYHTYLTCRNLVKKFKLKSILDIGCRDGNKLMKLIYPICNDVYGIDIEKYFIQLCKKKYKNHNFFTDDVENPKLKINKKFELIICSDIIEHLVNPDNLIDYVKNYSNSNSIVVFSTPERDLRYGESCNKPKLDGHIREWNSTEFKNYLEYMGFDIIYHNFIYNSKIRLQIKPSIKATIKNLINIAKFIFFKKRRIKAKNLQLVVCRLS</sequence>
<reference evidence="1" key="1">
    <citation type="journal article" date="2015" name="Nature">
        <title>Complex archaea that bridge the gap between prokaryotes and eukaryotes.</title>
        <authorList>
            <person name="Spang A."/>
            <person name="Saw J.H."/>
            <person name="Jorgensen S.L."/>
            <person name="Zaremba-Niedzwiedzka K."/>
            <person name="Martijn J."/>
            <person name="Lind A.E."/>
            <person name="van Eijk R."/>
            <person name="Schleper C."/>
            <person name="Guy L."/>
            <person name="Ettema T.J."/>
        </authorList>
    </citation>
    <scope>NUCLEOTIDE SEQUENCE</scope>
</reference>
<evidence type="ECO:0000313" key="1">
    <source>
        <dbReference type="EMBL" id="KKN66594.1"/>
    </source>
</evidence>
<dbReference type="EMBL" id="LAZR01000496">
    <property type="protein sequence ID" value="KKN66594.1"/>
    <property type="molecule type" value="Genomic_DNA"/>
</dbReference>
<gene>
    <name evidence="1" type="ORF">LCGC14_0470090</name>
</gene>
<organism evidence="1">
    <name type="scientific">marine sediment metagenome</name>
    <dbReference type="NCBI Taxonomy" id="412755"/>
    <lineage>
        <taxon>unclassified sequences</taxon>
        <taxon>metagenomes</taxon>
        <taxon>ecological metagenomes</taxon>
    </lineage>
</organism>
<dbReference type="PANTHER" id="PTHR43861">
    <property type="entry name" value="TRANS-ACONITATE 2-METHYLTRANSFERASE-RELATED"/>
    <property type="match status" value="1"/>
</dbReference>
<name>A0A0F9SHQ0_9ZZZZ</name>
<dbReference type="CDD" id="cd02440">
    <property type="entry name" value="AdoMet_MTases"/>
    <property type="match status" value="1"/>
</dbReference>
<dbReference type="InterPro" id="IPR029063">
    <property type="entry name" value="SAM-dependent_MTases_sf"/>
</dbReference>